<dbReference type="GO" id="GO:0030145">
    <property type="term" value="F:manganese ion binding"/>
    <property type="evidence" value="ECO:0007669"/>
    <property type="project" value="UniProtKB-UniRule"/>
</dbReference>
<reference evidence="16 17" key="1">
    <citation type="submission" date="2017-10" db="EMBL/GenBank/DDBJ databases">
        <authorList>
            <person name="Banno H."/>
            <person name="Chua N.-H."/>
        </authorList>
    </citation>
    <scope>NUCLEOTIDE SEQUENCE [LARGE SCALE GENOMIC DNA]</scope>
    <source>
        <strain evidence="16 17">YW11</strain>
    </source>
</reference>
<dbReference type="Pfam" id="PF00925">
    <property type="entry name" value="GTP_cyclohydro2"/>
    <property type="match status" value="1"/>
</dbReference>
<dbReference type="InterPro" id="IPR032677">
    <property type="entry name" value="GTP_cyclohydro_II"/>
</dbReference>
<evidence type="ECO:0000256" key="3">
    <source>
        <dbReference type="ARBA" id="ARBA00002284"/>
    </source>
</evidence>
<evidence type="ECO:0000256" key="6">
    <source>
        <dbReference type="ARBA" id="ARBA00008976"/>
    </source>
</evidence>
<evidence type="ECO:0000256" key="7">
    <source>
        <dbReference type="ARBA" id="ARBA00012153"/>
    </source>
</evidence>
<sequence length="372" mass="40501">MNVLTQRTSFSEFLSPTEELLEEARRGRMFILVDDEDRENEGDLVIPAQFATPDAINFMARHARGLICLAMTKSRVEQLGLPLMAQSNGTRHQTAFTVSIEARDGVTTGISAADRARTVAVAINPESRREEIVTPGHVFPLVAREGGTLVRAGHTEAAVDFARLAGLNPAGVICEIMNEDGTMARMPDLVAFAQHHGLKLGTIADLIAHRRRTERLVRRVEEGRHVEAPGGEWRSVVYANTLEYGEHVALIKGDLARPGPVPVRMHAVNLFADIVGAGGASELHNAMEAIAREGRGVVVLIRDVKPTALSERVRAGRDRSALPELRDYGIGAQILADLGVREMILLTNHPKAIVGLEGYGLTVAETRPIEHQ</sequence>
<comment type="caution">
    <text evidence="16">The sequence shown here is derived from an EMBL/GenBank/DDBJ whole genome shotgun (WGS) entry which is preliminary data.</text>
</comment>
<dbReference type="PIRSF" id="PIRSF001259">
    <property type="entry name" value="RibA"/>
    <property type="match status" value="1"/>
</dbReference>
<comment type="similarity">
    <text evidence="14">Belongs to the DHBP synthase family.</text>
</comment>
<dbReference type="PANTHER" id="PTHR21327:SF34">
    <property type="entry name" value="3,4-DIHYDROXY-2-BUTANONE 4-PHOSPHATE SYNTHASE"/>
    <property type="match status" value="1"/>
</dbReference>
<protein>
    <recommendedName>
        <fullName evidence="8 14">3,4-dihydroxy-2-butanone 4-phosphate synthase</fullName>
        <shortName evidence="14">DHBP synthase</shortName>
        <ecNumber evidence="7 14">4.1.99.12</ecNumber>
    </recommendedName>
</protein>
<dbReference type="InterPro" id="IPR000422">
    <property type="entry name" value="DHBP_synthase_RibB"/>
</dbReference>
<evidence type="ECO:0000256" key="2">
    <source>
        <dbReference type="ARBA" id="ARBA00001936"/>
    </source>
</evidence>
<evidence type="ECO:0000256" key="8">
    <source>
        <dbReference type="ARBA" id="ARBA00018836"/>
    </source>
</evidence>
<dbReference type="GO" id="GO:0009231">
    <property type="term" value="P:riboflavin biosynthetic process"/>
    <property type="evidence" value="ECO:0007669"/>
    <property type="project" value="UniProtKB-UniRule"/>
</dbReference>
<feature type="site" description="Essential for catalytic activity" evidence="14">
    <location>
        <position position="175"/>
    </location>
</feature>
<feature type="binding site" evidence="14">
    <location>
        <position position="43"/>
    </location>
    <ligand>
        <name>D-ribulose 5-phosphate</name>
        <dbReference type="ChEBI" id="CHEBI:58121"/>
    </ligand>
</feature>
<feature type="site" description="Essential for catalytic activity" evidence="14">
    <location>
        <position position="137"/>
    </location>
</feature>
<comment type="similarity">
    <text evidence="6">In the C-terminal section; belongs to the GTP cyclohydrolase II family.</text>
</comment>
<comment type="cofactor">
    <cofactor evidence="14">
        <name>Mg(2+)</name>
        <dbReference type="ChEBI" id="CHEBI:18420"/>
    </cofactor>
    <cofactor evidence="14">
        <name>Mn(2+)</name>
        <dbReference type="ChEBI" id="CHEBI:29035"/>
    </cofactor>
    <text evidence="14">Binds 2 divalent metal cations per subunit. Magnesium or manganese.</text>
</comment>
<feature type="binding site" evidence="14">
    <location>
        <position position="154"/>
    </location>
    <ligand>
        <name>Mg(2+)</name>
        <dbReference type="ChEBI" id="CHEBI:18420"/>
        <label>2</label>
    </ligand>
</feature>
<keyword evidence="10 14" id="KW-0479">Metal-binding</keyword>
<evidence type="ECO:0000256" key="1">
    <source>
        <dbReference type="ARBA" id="ARBA00000141"/>
    </source>
</evidence>
<dbReference type="GO" id="GO:0005829">
    <property type="term" value="C:cytosol"/>
    <property type="evidence" value="ECO:0007669"/>
    <property type="project" value="TreeGrafter"/>
</dbReference>
<dbReference type="Proteomes" id="UP000223527">
    <property type="component" value="Unassembled WGS sequence"/>
</dbReference>
<keyword evidence="11 14" id="KW-0460">Magnesium</keyword>
<dbReference type="Gene3D" id="3.40.50.10990">
    <property type="entry name" value="GTP cyclohydrolase II"/>
    <property type="match status" value="1"/>
</dbReference>
<evidence type="ECO:0000256" key="9">
    <source>
        <dbReference type="ARBA" id="ARBA00022619"/>
    </source>
</evidence>
<dbReference type="AlphaFoldDB" id="A0A2C7A6A5"/>
<dbReference type="SUPFAM" id="SSF142695">
    <property type="entry name" value="RibA-like"/>
    <property type="match status" value="1"/>
</dbReference>
<evidence type="ECO:0000256" key="12">
    <source>
        <dbReference type="ARBA" id="ARBA00023211"/>
    </source>
</evidence>
<dbReference type="FunFam" id="3.90.870.10:FF:000001">
    <property type="entry name" value="Riboflavin biosynthesis protein RibBA"/>
    <property type="match status" value="1"/>
</dbReference>
<feature type="binding site" evidence="14">
    <location>
        <begin position="151"/>
        <end position="155"/>
    </location>
    <ligand>
        <name>D-ribulose 5-phosphate</name>
        <dbReference type="ChEBI" id="CHEBI:58121"/>
    </ligand>
</feature>
<organism evidence="16 17">
    <name type="scientific">Teichococcus rhizosphaerae</name>
    <dbReference type="NCBI Taxonomy" id="1335062"/>
    <lineage>
        <taxon>Bacteria</taxon>
        <taxon>Pseudomonadati</taxon>
        <taxon>Pseudomonadota</taxon>
        <taxon>Alphaproteobacteria</taxon>
        <taxon>Acetobacterales</taxon>
        <taxon>Roseomonadaceae</taxon>
        <taxon>Roseomonas</taxon>
    </lineage>
</organism>
<proteinExistence type="inferred from homology"/>
<accession>A0A2C7A6A5</accession>
<dbReference type="InterPro" id="IPR036144">
    <property type="entry name" value="RibA-like_sf"/>
</dbReference>
<keyword evidence="9 14" id="KW-0686">Riboflavin biosynthesis</keyword>
<dbReference type="EC" id="4.1.99.12" evidence="7 14"/>
<comment type="similarity">
    <text evidence="5">In the N-terminal section; belongs to the DHBP synthase family.</text>
</comment>
<comment type="pathway">
    <text evidence="4 14">Cofactor biosynthesis; riboflavin biosynthesis; 2-hydroxy-3-oxobutyl phosphate from D-ribulose 5-phosphate: step 1/1.</text>
</comment>
<dbReference type="PANTHER" id="PTHR21327">
    <property type="entry name" value="GTP CYCLOHYDROLASE II-RELATED"/>
    <property type="match status" value="1"/>
</dbReference>
<dbReference type="SUPFAM" id="SSF55821">
    <property type="entry name" value="YrdC/RibB"/>
    <property type="match status" value="1"/>
</dbReference>
<evidence type="ECO:0000313" key="17">
    <source>
        <dbReference type="Proteomes" id="UP000223527"/>
    </source>
</evidence>
<evidence type="ECO:0000259" key="15">
    <source>
        <dbReference type="Pfam" id="PF00925"/>
    </source>
</evidence>
<gene>
    <name evidence="14 16" type="primary">ribB</name>
    <name evidence="16" type="ORF">CR162_07200</name>
</gene>
<feature type="binding site" evidence="14">
    <location>
        <position position="39"/>
    </location>
    <ligand>
        <name>Mg(2+)</name>
        <dbReference type="ChEBI" id="CHEBI:18420"/>
        <label>1</label>
    </ligand>
</feature>
<keyword evidence="17" id="KW-1185">Reference proteome</keyword>
<dbReference type="EMBL" id="PDNU01000008">
    <property type="protein sequence ID" value="PHK95628.1"/>
    <property type="molecule type" value="Genomic_DNA"/>
</dbReference>
<feature type="domain" description="GTP cyclohydrolase II" evidence="15">
    <location>
        <begin position="224"/>
        <end position="367"/>
    </location>
</feature>
<feature type="binding site" evidence="14">
    <location>
        <begin position="38"/>
        <end position="39"/>
    </location>
    <ligand>
        <name>D-ribulose 5-phosphate</name>
        <dbReference type="ChEBI" id="CHEBI:58121"/>
    </ligand>
</feature>
<evidence type="ECO:0000256" key="5">
    <source>
        <dbReference type="ARBA" id="ARBA00005520"/>
    </source>
</evidence>
<keyword evidence="13 14" id="KW-0456">Lyase</keyword>
<evidence type="ECO:0000256" key="13">
    <source>
        <dbReference type="ARBA" id="ARBA00023239"/>
    </source>
</evidence>
<comment type="function">
    <text evidence="3 14">Catalyzes the conversion of D-ribulose 5-phosphate to formate and 3,4-dihydroxy-2-butanone 4-phosphate.</text>
</comment>
<comment type="cofactor">
    <cofactor evidence="2">
        <name>Mn(2+)</name>
        <dbReference type="ChEBI" id="CHEBI:29035"/>
    </cofactor>
</comment>
<name>A0A2C7A6A5_9PROT</name>
<evidence type="ECO:0000256" key="14">
    <source>
        <dbReference type="HAMAP-Rule" id="MF_00180"/>
    </source>
</evidence>
<dbReference type="OrthoDB" id="9793111at2"/>
<evidence type="ECO:0000313" key="16">
    <source>
        <dbReference type="EMBL" id="PHK95628.1"/>
    </source>
</evidence>
<keyword evidence="12 14" id="KW-0464">Manganese</keyword>
<dbReference type="GO" id="GO:0003935">
    <property type="term" value="F:GTP cyclohydrolase II activity"/>
    <property type="evidence" value="ECO:0007669"/>
    <property type="project" value="TreeGrafter"/>
</dbReference>
<comment type="subunit">
    <text evidence="14">Homodimer.</text>
</comment>
<dbReference type="InterPro" id="IPR017945">
    <property type="entry name" value="DHBP_synth_RibB-like_a/b_dom"/>
</dbReference>
<evidence type="ECO:0000256" key="10">
    <source>
        <dbReference type="ARBA" id="ARBA00022723"/>
    </source>
</evidence>
<evidence type="ECO:0000256" key="11">
    <source>
        <dbReference type="ARBA" id="ARBA00022842"/>
    </source>
</evidence>
<evidence type="ECO:0000256" key="4">
    <source>
        <dbReference type="ARBA" id="ARBA00004904"/>
    </source>
</evidence>
<dbReference type="RefSeq" id="WP_099094859.1">
    <property type="nucleotide sequence ID" value="NZ_PDNU01000008.1"/>
</dbReference>
<dbReference type="NCBIfam" id="TIGR00506">
    <property type="entry name" value="ribB"/>
    <property type="match status" value="1"/>
</dbReference>
<dbReference type="GO" id="GO:0008686">
    <property type="term" value="F:3,4-dihydroxy-2-butanone-4-phosphate synthase activity"/>
    <property type="evidence" value="ECO:0007669"/>
    <property type="project" value="UniProtKB-UniRule"/>
</dbReference>
<feature type="binding site" evidence="14">
    <location>
        <position position="39"/>
    </location>
    <ligand>
        <name>Mg(2+)</name>
        <dbReference type="ChEBI" id="CHEBI:18420"/>
        <label>2</label>
    </ligand>
</feature>
<dbReference type="Gene3D" id="3.90.870.10">
    <property type="entry name" value="DHBP synthase"/>
    <property type="match status" value="1"/>
</dbReference>
<dbReference type="UniPathway" id="UPA00275">
    <property type="reaction ID" value="UER00399"/>
</dbReference>
<dbReference type="Pfam" id="PF00926">
    <property type="entry name" value="DHBP_synthase"/>
    <property type="match status" value="1"/>
</dbReference>
<dbReference type="HAMAP" id="MF_00180">
    <property type="entry name" value="RibB"/>
    <property type="match status" value="1"/>
</dbReference>
<comment type="catalytic activity">
    <reaction evidence="1 14">
        <text>D-ribulose 5-phosphate = (2S)-2-hydroxy-3-oxobutyl phosphate + formate + H(+)</text>
        <dbReference type="Rhea" id="RHEA:18457"/>
        <dbReference type="ChEBI" id="CHEBI:15378"/>
        <dbReference type="ChEBI" id="CHEBI:15740"/>
        <dbReference type="ChEBI" id="CHEBI:58121"/>
        <dbReference type="ChEBI" id="CHEBI:58830"/>
        <dbReference type="EC" id="4.1.99.12"/>
    </reaction>
</comment>
<dbReference type="GO" id="GO:0000287">
    <property type="term" value="F:magnesium ion binding"/>
    <property type="evidence" value="ECO:0007669"/>
    <property type="project" value="UniProtKB-UniRule"/>
</dbReference>